<keyword evidence="4 6" id="KW-0597">Phosphoprotein</keyword>
<dbReference type="PROSITE" id="PS50122">
    <property type="entry name" value="CHEB"/>
    <property type="match status" value="1"/>
</dbReference>
<evidence type="ECO:0000256" key="1">
    <source>
        <dbReference type="ARBA" id="ARBA00022500"/>
    </source>
</evidence>
<comment type="subcellular location">
    <subcellularLocation>
        <location evidence="4">Cytoplasm</location>
    </subcellularLocation>
</comment>
<comment type="function">
    <text evidence="4">Involved in chemotaxis. Part of a chemotaxis signal transduction system that modulates chemotaxis in response to various stimuli. Catalyzes the demethylation of specific methylglutamate residues introduced into the chemoreceptors (methyl-accepting chemotaxis proteins or MCP) by CheR. Also mediates the irreversible deamidation of specific glutamine residues to glutamic acid.</text>
</comment>
<keyword evidence="2 4" id="KW-0378">Hydrolase</keyword>
<dbReference type="GO" id="GO:0008984">
    <property type="term" value="F:protein-glutamate methylesterase activity"/>
    <property type="evidence" value="ECO:0007669"/>
    <property type="project" value="UniProtKB-UniRule"/>
</dbReference>
<dbReference type="InterPro" id="IPR011006">
    <property type="entry name" value="CheY-like_superfamily"/>
</dbReference>
<dbReference type="AlphaFoldDB" id="A0A081BEK4"/>
<dbReference type="PROSITE" id="PS50110">
    <property type="entry name" value="RESPONSE_REGULATORY"/>
    <property type="match status" value="1"/>
</dbReference>
<feature type="modified residue" description="4-aspartylphosphate" evidence="4 6">
    <location>
        <position position="50"/>
    </location>
</feature>
<dbReference type="PANTHER" id="PTHR42872">
    <property type="entry name" value="PROTEIN-GLUTAMATE METHYLESTERASE/PROTEIN-GLUTAMINE GLUTAMINASE"/>
    <property type="match status" value="1"/>
</dbReference>
<comment type="catalytic activity">
    <reaction evidence="3 4">
        <text>[protein]-L-glutamate 5-O-methyl ester + H2O = L-glutamyl-[protein] + methanol + H(+)</text>
        <dbReference type="Rhea" id="RHEA:23236"/>
        <dbReference type="Rhea" id="RHEA-COMP:10208"/>
        <dbReference type="Rhea" id="RHEA-COMP:10311"/>
        <dbReference type="ChEBI" id="CHEBI:15377"/>
        <dbReference type="ChEBI" id="CHEBI:15378"/>
        <dbReference type="ChEBI" id="CHEBI:17790"/>
        <dbReference type="ChEBI" id="CHEBI:29973"/>
        <dbReference type="ChEBI" id="CHEBI:82795"/>
        <dbReference type="EC" id="3.1.1.61"/>
    </reaction>
</comment>
<comment type="domain">
    <text evidence="4">Contains a C-terminal catalytic domain, and an N-terminal region which modulates catalytic activity.</text>
</comment>
<dbReference type="EC" id="3.5.1.44" evidence="4"/>
<gene>
    <name evidence="4" type="primary">cheB</name>
    <name evidence="10" type="ORF">M2A_2971</name>
</gene>
<accession>A0A081BEK4</accession>
<dbReference type="InterPro" id="IPR035909">
    <property type="entry name" value="CheB_C"/>
</dbReference>
<keyword evidence="4" id="KW-0963">Cytoplasm</keyword>
<dbReference type="InterPro" id="IPR008248">
    <property type="entry name" value="CheB-like"/>
</dbReference>
<evidence type="ECO:0000313" key="10">
    <source>
        <dbReference type="EMBL" id="GAK46472.1"/>
    </source>
</evidence>
<proteinExistence type="inferred from homology"/>
<dbReference type="CDD" id="cd17541">
    <property type="entry name" value="REC_CheB-like"/>
    <property type="match status" value="1"/>
</dbReference>
<dbReference type="GO" id="GO:0006935">
    <property type="term" value="P:chemotaxis"/>
    <property type="evidence" value="ECO:0007669"/>
    <property type="project" value="UniProtKB-UniRule"/>
</dbReference>
<evidence type="ECO:0000256" key="2">
    <source>
        <dbReference type="ARBA" id="ARBA00022801"/>
    </source>
</evidence>
<evidence type="ECO:0000313" key="11">
    <source>
        <dbReference type="Proteomes" id="UP000028702"/>
    </source>
</evidence>
<evidence type="ECO:0000256" key="7">
    <source>
        <dbReference type="SAM" id="MobiDB-lite"/>
    </source>
</evidence>
<comment type="similarity">
    <text evidence="4">Belongs to the CheB family.</text>
</comment>
<keyword evidence="11" id="KW-1185">Reference proteome</keyword>
<feature type="region of interest" description="Disordered" evidence="7">
    <location>
        <begin position="128"/>
        <end position="161"/>
    </location>
</feature>
<dbReference type="GO" id="GO:0050568">
    <property type="term" value="F:protein-glutamine glutaminase activity"/>
    <property type="evidence" value="ECO:0007669"/>
    <property type="project" value="UniProtKB-UniRule"/>
</dbReference>
<evidence type="ECO:0000256" key="5">
    <source>
        <dbReference type="PROSITE-ProRule" id="PRU00050"/>
    </source>
</evidence>
<keyword evidence="1 4" id="KW-0145">Chemotaxis</keyword>
<dbReference type="SMART" id="SM00448">
    <property type="entry name" value="REC"/>
    <property type="match status" value="1"/>
</dbReference>
<dbReference type="PIRSF" id="PIRSF000876">
    <property type="entry name" value="RR_chemtxs_CheB"/>
    <property type="match status" value="1"/>
</dbReference>
<comment type="catalytic activity">
    <reaction evidence="4">
        <text>L-glutaminyl-[protein] + H2O = L-glutamyl-[protein] + NH4(+)</text>
        <dbReference type="Rhea" id="RHEA:16441"/>
        <dbReference type="Rhea" id="RHEA-COMP:10207"/>
        <dbReference type="Rhea" id="RHEA-COMP:10208"/>
        <dbReference type="ChEBI" id="CHEBI:15377"/>
        <dbReference type="ChEBI" id="CHEBI:28938"/>
        <dbReference type="ChEBI" id="CHEBI:29973"/>
        <dbReference type="ChEBI" id="CHEBI:30011"/>
        <dbReference type="EC" id="3.5.1.44"/>
    </reaction>
</comment>
<feature type="domain" description="CheB-type methylesterase" evidence="9">
    <location>
        <begin position="164"/>
        <end position="360"/>
    </location>
</feature>
<sequence length="362" mass="38176">MVVDDSVVIRGLISRWLDALPDIEVAVTCRNGEDAVKKIADADVDIVILDIEMPVMDGMTALPKLLQAAPGVRVLMASTLTRRNADISLKALKLGAADYVPKPESTREGNAPEEFQRELVAKIRGLGRRRRPAMRAGSAASPAAARRPLSPAPAAAPKPIVLQPASKTRPRIVAIGSSTGGPRALFDLLGALSPSLARLPVVITQHMPATFTSILAEHIEGVAKRPCVEGQTGMKVEPGKIYVAPGGFHMMFEAKGTDTFIKLDDSAPVNFCRPSVDPMLDSLIAIYGPAILTCILTGMGHDGRDAARRVQQGGGTVLAQDEETSVVWGMPGAVAQAGICHKVLPLGQLAETMARLIVGGVS</sequence>
<feature type="active site" evidence="4 5">
    <location>
        <position position="302"/>
    </location>
</feature>
<feature type="domain" description="Response regulatory" evidence="8">
    <location>
        <begin position="1"/>
        <end position="117"/>
    </location>
</feature>
<evidence type="ECO:0000256" key="6">
    <source>
        <dbReference type="PROSITE-ProRule" id="PRU00169"/>
    </source>
</evidence>
<protein>
    <recommendedName>
        <fullName evidence="4">Protein-glutamate methylesterase/protein-glutamine glutaminase</fullName>
        <ecNumber evidence="4">3.1.1.61</ecNumber>
        <ecNumber evidence="4">3.5.1.44</ecNumber>
    </recommendedName>
</protein>
<evidence type="ECO:0000259" key="8">
    <source>
        <dbReference type="PROSITE" id="PS50110"/>
    </source>
</evidence>
<dbReference type="CDD" id="cd16432">
    <property type="entry name" value="CheB_Rec"/>
    <property type="match status" value="1"/>
</dbReference>
<dbReference type="Proteomes" id="UP000028702">
    <property type="component" value="Unassembled WGS sequence"/>
</dbReference>
<dbReference type="Gene3D" id="3.40.50.2300">
    <property type="match status" value="1"/>
</dbReference>
<name>A0A081BEK4_9HYPH</name>
<comment type="caution">
    <text evidence="10">The sequence shown here is derived from an EMBL/GenBank/DDBJ whole genome shotgun (WGS) entry which is preliminary data.</text>
</comment>
<dbReference type="EMBL" id="BBIO01000019">
    <property type="protein sequence ID" value="GAK46472.1"/>
    <property type="molecule type" value="Genomic_DNA"/>
</dbReference>
<evidence type="ECO:0000256" key="4">
    <source>
        <dbReference type="HAMAP-Rule" id="MF_00099"/>
    </source>
</evidence>
<dbReference type="InterPro" id="IPR001789">
    <property type="entry name" value="Sig_transdc_resp-reg_receiver"/>
</dbReference>
<organism evidence="10 11">
    <name type="scientific">Tepidicaulis marinus</name>
    <dbReference type="NCBI Taxonomy" id="1333998"/>
    <lineage>
        <taxon>Bacteria</taxon>
        <taxon>Pseudomonadati</taxon>
        <taxon>Pseudomonadota</taxon>
        <taxon>Alphaproteobacteria</taxon>
        <taxon>Hyphomicrobiales</taxon>
        <taxon>Parvibaculaceae</taxon>
        <taxon>Tepidicaulis</taxon>
    </lineage>
</organism>
<dbReference type="Pfam" id="PF00072">
    <property type="entry name" value="Response_reg"/>
    <property type="match status" value="1"/>
</dbReference>
<dbReference type="Gene3D" id="3.40.50.180">
    <property type="entry name" value="Methylesterase CheB, C-terminal domain"/>
    <property type="match status" value="1"/>
</dbReference>
<dbReference type="Pfam" id="PF01339">
    <property type="entry name" value="CheB_methylest"/>
    <property type="match status" value="1"/>
</dbReference>
<evidence type="ECO:0000256" key="3">
    <source>
        <dbReference type="ARBA" id="ARBA00048267"/>
    </source>
</evidence>
<reference evidence="10 11" key="1">
    <citation type="submission" date="2014-07" db="EMBL/GenBank/DDBJ databases">
        <title>Tepidicaulis marinum gen. nov., sp. nov., a novel marine bacterium denitrifying nitrate to nitrous oxide strictly under microaerobic conditions.</title>
        <authorList>
            <person name="Takeuchi M."/>
            <person name="Yamagishi T."/>
            <person name="Kamagata Y."/>
            <person name="Oshima K."/>
            <person name="Hattori M."/>
            <person name="Katayama T."/>
            <person name="Hanada S."/>
            <person name="Tamaki H."/>
            <person name="Marumo K."/>
            <person name="Maeda H."/>
            <person name="Nedachi M."/>
            <person name="Iwasaki W."/>
            <person name="Suwa Y."/>
            <person name="Sakata S."/>
        </authorList>
    </citation>
    <scope>NUCLEOTIDE SEQUENCE [LARGE SCALE GENOMIC DNA]</scope>
    <source>
        <strain evidence="10 11">MA2</strain>
    </source>
</reference>
<dbReference type="InterPro" id="IPR000673">
    <property type="entry name" value="Sig_transdc_resp-reg_Me-estase"/>
</dbReference>
<dbReference type="HAMAP" id="MF_00099">
    <property type="entry name" value="CheB_chemtxs"/>
    <property type="match status" value="1"/>
</dbReference>
<dbReference type="GO" id="GO:0000156">
    <property type="term" value="F:phosphorelay response regulator activity"/>
    <property type="evidence" value="ECO:0007669"/>
    <property type="project" value="InterPro"/>
</dbReference>
<feature type="active site" evidence="4 5">
    <location>
        <position position="178"/>
    </location>
</feature>
<dbReference type="EC" id="3.1.1.61" evidence="4"/>
<dbReference type="SUPFAM" id="SSF52172">
    <property type="entry name" value="CheY-like"/>
    <property type="match status" value="1"/>
</dbReference>
<dbReference type="STRING" id="1333998.M2A_2971"/>
<evidence type="ECO:0000259" key="9">
    <source>
        <dbReference type="PROSITE" id="PS50122"/>
    </source>
</evidence>
<dbReference type="PANTHER" id="PTHR42872:SF3">
    <property type="entry name" value="PROTEIN-GLUTAMATE METHYLESTERASE_PROTEIN-GLUTAMINE GLUTAMINASE 1"/>
    <property type="match status" value="1"/>
</dbReference>
<dbReference type="GO" id="GO:0005737">
    <property type="term" value="C:cytoplasm"/>
    <property type="evidence" value="ECO:0007669"/>
    <property type="project" value="UniProtKB-SubCell"/>
</dbReference>
<dbReference type="eggNOG" id="COG2201">
    <property type="taxonomic scope" value="Bacteria"/>
</dbReference>
<feature type="compositionally biased region" description="Low complexity" evidence="7">
    <location>
        <begin position="134"/>
        <end position="149"/>
    </location>
</feature>
<dbReference type="NCBIfam" id="NF001965">
    <property type="entry name" value="PRK00742.1"/>
    <property type="match status" value="1"/>
</dbReference>
<feature type="active site" evidence="4 5">
    <location>
        <position position="206"/>
    </location>
</feature>
<dbReference type="SUPFAM" id="SSF52738">
    <property type="entry name" value="Methylesterase CheB, C-terminal domain"/>
    <property type="match status" value="1"/>
</dbReference>
<comment type="PTM">
    <text evidence="4">Phosphorylated by CheA. Phosphorylation of the N-terminal regulatory domain activates the methylesterase activity.</text>
</comment>